<dbReference type="Pfam" id="PF00782">
    <property type="entry name" value="DSPc"/>
    <property type="match status" value="1"/>
</dbReference>
<evidence type="ECO:0000256" key="5">
    <source>
        <dbReference type="ARBA" id="ARBA00048336"/>
    </source>
</evidence>
<dbReference type="PROSITE" id="PS50056">
    <property type="entry name" value="TYR_PHOSPHATASE_2"/>
    <property type="match status" value="1"/>
</dbReference>
<dbReference type="AlphaFoldDB" id="A0A7J7KBL2"/>
<gene>
    <name evidence="7" type="ORF">EB796_006023</name>
</gene>
<keyword evidence="2" id="KW-0378">Hydrolase</keyword>
<dbReference type="OrthoDB" id="9979246at2759"/>
<evidence type="ECO:0000256" key="4">
    <source>
        <dbReference type="ARBA" id="ARBA00047761"/>
    </source>
</evidence>
<feature type="domain" description="Tyrosine specific protein phosphatases" evidence="6">
    <location>
        <begin position="1"/>
        <end position="48"/>
    </location>
</feature>
<evidence type="ECO:0000256" key="3">
    <source>
        <dbReference type="ARBA" id="ARBA00022912"/>
    </source>
</evidence>
<dbReference type="SUPFAM" id="SSF52799">
    <property type="entry name" value="(Phosphotyrosine protein) phosphatases II"/>
    <property type="match status" value="1"/>
</dbReference>
<comment type="catalytic activity">
    <reaction evidence="5">
        <text>O-phospho-L-threonyl-[protein] + H2O = L-threonyl-[protein] + phosphate</text>
        <dbReference type="Rhea" id="RHEA:47004"/>
        <dbReference type="Rhea" id="RHEA-COMP:11060"/>
        <dbReference type="Rhea" id="RHEA-COMP:11605"/>
        <dbReference type="ChEBI" id="CHEBI:15377"/>
        <dbReference type="ChEBI" id="CHEBI:30013"/>
        <dbReference type="ChEBI" id="CHEBI:43474"/>
        <dbReference type="ChEBI" id="CHEBI:61977"/>
        <dbReference type="EC" id="3.1.3.16"/>
    </reaction>
</comment>
<comment type="caution">
    <text evidence="7">The sequence shown here is derived from an EMBL/GenBank/DDBJ whole genome shotgun (WGS) entry which is preliminary data.</text>
</comment>
<dbReference type="PANTHER" id="PTHR45948">
    <property type="entry name" value="DUAL SPECIFICITY PROTEIN PHOSPHATASE DDB_G0269404-RELATED"/>
    <property type="match status" value="1"/>
</dbReference>
<evidence type="ECO:0000256" key="1">
    <source>
        <dbReference type="ARBA" id="ARBA00008601"/>
    </source>
</evidence>
<comment type="catalytic activity">
    <reaction evidence="4">
        <text>O-phospho-L-seryl-[protein] + H2O = L-seryl-[protein] + phosphate</text>
        <dbReference type="Rhea" id="RHEA:20629"/>
        <dbReference type="Rhea" id="RHEA-COMP:9863"/>
        <dbReference type="Rhea" id="RHEA-COMP:11604"/>
        <dbReference type="ChEBI" id="CHEBI:15377"/>
        <dbReference type="ChEBI" id="CHEBI:29999"/>
        <dbReference type="ChEBI" id="CHEBI:43474"/>
        <dbReference type="ChEBI" id="CHEBI:83421"/>
        <dbReference type="EC" id="3.1.3.16"/>
    </reaction>
</comment>
<evidence type="ECO:0000256" key="2">
    <source>
        <dbReference type="ARBA" id="ARBA00022801"/>
    </source>
</evidence>
<dbReference type="EMBL" id="VXIV02000847">
    <property type="protein sequence ID" value="KAF6035667.1"/>
    <property type="molecule type" value="Genomic_DNA"/>
</dbReference>
<keyword evidence="3" id="KW-0904">Protein phosphatase</keyword>
<evidence type="ECO:0000313" key="7">
    <source>
        <dbReference type="EMBL" id="KAF6035667.1"/>
    </source>
</evidence>
<dbReference type="InterPro" id="IPR000387">
    <property type="entry name" value="Tyr_Pase_dom"/>
</dbReference>
<dbReference type="GO" id="GO:0005829">
    <property type="term" value="C:cytosol"/>
    <property type="evidence" value="ECO:0007669"/>
    <property type="project" value="TreeGrafter"/>
</dbReference>
<proteinExistence type="inferred from homology"/>
<name>A0A7J7KBL2_BUGNE</name>
<evidence type="ECO:0000259" key="6">
    <source>
        <dbReference type="PROSITE" id="PS50056"/>
    </source>
</evidence>
<protein>
    <recommendedName>
        <fullName evidence="6">Tyrosine specific protein phosphatases domain-containing protein</fullName>
    </recommendedName>
</protein>
<dbReference type="GO" id="GO:0007165">
    <property type="term" value="P:signal transduction"/>
    <property type="evidence" value="ECO:0007669"/>
    <property type="project" value="TreeGrafter"/>
</dbReference>
<reference evidence="7" key="1">
    <citation type="submission" date="2020-06" db="EMBL/GenBank/DDBJ databases">
        <title>Draft genome of Bugula neritina, a colonial animal packing powerful symbionts and potential medicines.</title>
        <authorList>
            <person name="Rayko M."/>
        </authorList>
    </citation>
    <scope>NUCLEOTIDE SEQUENCE [LARGE SCALE GENOMIC DNA]</scope>
    <source>
        <strain evidence="7">Kwan_BN1</strain>
    </source>
</reference>
<dbReference type="InterPro" id="IPR029021">
    <property type="entry name" value="Prot-tyrosine_phosphatase-like"/>
</dbReference>
<dbReference type="Proteomes" id="UP000593567">
    <property type="component" value="Unassembled WGS sequence"/>
</dbReference>
<dbReference type="Gene3D" id="3.90.190.10">
    <property type="entry name" value="Protein tyrosine phosphatase superfamily"/>
    <property type="match status" value="1"/>
</dbReference>
<dbReference type="PANTHER" id="PTHR45948:SF2">
    <property type="entry name" value="DUAL SPECIFICITY PROTEIN PHOSPHATASE"/>
    <property type="match status" value="1"/>
</dbReference>
<dbReference type="GO" id="GO:0004725">
    <property type="term" value="F:protein tyrosine phosphatase activity"/>
    <property type="evidence" value="ECO:0007669"/>
    <property type="project" value="TreeGrafter"/>
</dbReference>
<sequence length="122" mass="14432">MKLVTIGTVLVHCLDGVSLSSTIIVVYLLIRTTLDINTAIKVVRAVRPFANPNHGFRRQMEDWSREERKFWKHRMEMWPDVKYGDKRRCNHLVLYVTCTANYQQGQSFQDWCLLHIWKLKAP</sequence>
<dbReference type="GO" id="GO:0004722">
    <property type="term" value="F:protein serine/threonine phosphatase activity"/>
    <property type="evidence" value="ECO:0007669"/>
    <property type="project" value="UniProtKB-EC"/>
</dbReference>
<keyword evidence="8" id="KW-1185">Reference proteome</keyword>
<accession>A0A7J7KBL2</accession>
<organism evidence="7 8">
    <name type="scientific">Bugula neritina</name>
    <name type="common">Brown bryozoan</name>
    <name type="synonym">Sertularia neritina</name>
    <dbReference type="NCBI Taxonomy" id="10212"/>
    <lineage>
        <taxon>Eukaryota</taxon>
        <taxon>Metazoa</taxon>
        <taxon>Spiralia</taxon>
        <taxon>Lophotrochozoa</taxon>
        <taxon>Bryozoa</taxon>
        <taxon>Gymnolaemata</taxon>
        <taxon>Cheilostomatida</taxon>
        <taxon>Flustrina</taxon>
        <taxon>Buguloidea</taxon>
        <taxon>Bugulidae</taxon>
        <taxon>Bugula</taxon>
    </lineage>
</organism>
<comment type="similarity">
    <text evidence="1">Belongs to the protein-tyrosine phosphatase family. Non-receptor class dual specificity subfamily.</text>
</comment>
<dbReference type="InterPro" id="IPR000340">
    <property type="entry name" value="Dual-sp_phosphatase_cat-dom"/>
</dbReference>
<evidence type="ECO:0000313" key="8">
    <source>
        <dbReference type="Proteomes" id="UP000593567"/>
    </source>
</evidence>